<sequence>MQLQKEWQRSQTGLIHAALPLLLHFKLGLYPQTKKSSSTGGRDVMVSGICNPTCIMIKHRGHILLWKGVVGIAHQETRFTHCTVSNHDTFQHDRAGSVSHDPDRTTIISPAPCCSDLLPLPLLLLLGGDPRTAAGITSLGGGLQGAPCRAGAASLPPPAHHRILSS</sequence>
<organism evidence="1 2">
    <name type="scientific">Characodon lateralis</name>
    <dbReference type="NCBI Taxonomy" id="208331"/>
    <lineage>
        <taxon>Eukaryota</taxon>
        <taxon>Metazoa</taxon>
        <taxon>Chordata</taxon>
        <taxon>Craniata</taxon>
        <taxon>Vertebrata</taxon>
        <taxon>Euteleostomi</taxon>
        <taxon>Actinopterygii</taxon>
        <taxon>Neopterygii</taxon>
        <taxon>Teleostei</taxon>
        <taxon>Neoteleostei</taxon>
        <taxon>Acanthomorphata</taxon>
        <taxon>Ovalentaria</taxon>
        <taxon>Atherinomorphae</taxon>
        <taxon>Cyprinodontiformes</taxon>
        <taxon>Goodeidae</taxon>
        <taxon>Characodon</taxon>
    </lineage>
</organism>
<dbReference type="EMBL" id="JAHUTJ010049474">
    <property type="protein sequence ID" value="MED6283147.1"/>
    <property type="molecule type" value="Genomic_DNA"/>
</dbReference>
<name>A0ABU7E7M0_9TELE</name>
<comment type="caution">
    <text evidence="1">The sequence shown here is derived from an EMBL/GenBank/DDBJ whole genome shotgun (WGS) entry which is preliminary data.</text>
</comment>
<reference evidence="1 2" key="1">
    <citation type="submission" date="2021-06" db="EMBL/GenBank/DDBJ databases">
        <authorList>
            <person name="Palmer J.M."/>
        </authorList>
    </citation>
    <scope>NUCLEOTIDE SEQUENCE [LARGE SCALE GENOMIC DNA]</scope>
    <source>
        <strain evidence="1 2">CL_MEX2019</strain>
        <tissue evidence="1">Muscle</tissue>
    </source>
</reference>
<proteinExistence type="predicted"/>
<evidence type="ECO:0000313" key="2">
    <source>
        <dbReference type="Proteomes" id="UP001352852"/>
    </source>
</evidence>
<evidence type="ECO:0000313" key="1">
    <source>
        <dbReference type="EMBL" id="MED6283147.1"/>
    </source>
</evidence>
<protein>
    <submittedName>
        <fullName evidence="1">Uncharacterized protein</fullName>
    </submittedName>
</protein>
<accession>A0ABU7E7M0</accession>
<gene>
    <name evidence="1" type="ORF">CHARACLAT_005814</name>
</gene>
<dbReference type="Proteomes" id="UP001352852">
    <property type="component" value="Unassembled WGS sequence"/>
</dbReference>
<keyword evidence="2" id="KW-1185">Reference proteome</keyword>